<dbReference type="SUPFAM" id="SSF51126">
    <property type="entry name" value="Pectin lyase-like"/>
    <property type="match status" value="1"/>
</dbReference>
<proteinExistence type="inferred from homology"/>
<dbReference type="RefSeq" id="WP_258812281.1">
    <property type="nucleotide sequence ID" value="NZ_JANUGU010000004.1"/>
</dbReference>
<dbReference type="GO" id="GO:0016787">
    <property type="term" value="F:hydrolase activity"/>
    <property type="evidence" value="ECO:0007669"/>
    <property type="project" value="UniProtKB-KW"/>
</dbReference>
<evidence type="ECO:0000256" key="2">
    <source>
        <dbReference type="ARBA" id="ARBA00022801"/>
    </source>
</evidence>
<gene>
    <name evidence="7" type="ORF">NX778_13565</name>
</gene>
<dbReference type="InterPro" id="IPR011050">
    <property type="entry name" value="Pectin_lyase_fold/virulence"/>
</dbReference>
<comment type="similarity">
    <text evidence="1 4">Belongs to the glycosyl hydrolase 28 family.</text>
</comment>
<feature type="chain" id="PRO_5047056677" evidence="6">
    <location>
        <begin position="24"/>
        <end position="416"/>
    </location>
</feature>
<dbReference type="Pfam" id="PF00295">
    <property type="entry name" value="Glyco_hydro_28"/>
    <property type="match status" value="1"/>
</dbReference>
<dbReference type="InterPro" id="IPR000743">
    <property type="entry name" value="Glyco_hydro_28"/>
</dbReference>
<dbReference type="InterPro" id="IPR012334">
    <property type="entry name" value="Pectin_lyas_fold"/>
</dbReference>
<dbReference type="EMBL" id="JANUGU010000004">
    <property type="protein sequence ID" value="MCS0659092.1"/>
    <property type="molecule type" value="Genomic_DNA"/>
</dbReference>
<name>A0ABT2CYP8_9BURK</name>
<dbReference type="Gene3D" id="2.160.20.10">
    <property type="entry name" value="Single-stranded right-handed beta-helix, Pectin lyase-like"/>
    <property type="match status" value="1"/>
</dbReference>
<dbReference type="PANTHER" id="PTHR31339:SF3">
    <property type="entry name" value="PECTIN LYASE-LIKE SUPERFAMILY PROTEIN"/>
    <property type="match status" value="1"/>
</dbReference>
<dbReference type="InterPro" id="IPR051801">
    <property type="entry name" value="GH28_Enzymes"/>
</dbReference>
<dbReference type="PROSITE" id="PS00502">
    <property type="entry name" value="POLYGALACTURONASE"/>
    <property type="match status" value="1"/>
</dbReference>
<dbReference type="SMART" id="SM00710">
    <property type="entry name" value="PbH1"/>
    <property type="match status" value="6"/>
</dbReference>
<keyword evidence="3 4" id="KW-0326">Glycosidase</keyword>
<protein>
    <submittedName>
        <fullName evidence="7">Glycoside hydrolase family 28 protein</fullName>
    </submittedName>
</protein>
<sequence>MNARLISALSVIAMAFAPGLASAAKTCDVKAYGATGDGATKDTAAIQKAIDDCAAAGGGTVVLAGAPVFVSGPLSLKSHITLSIAAGTTLAGSENHDDYPLIEELREHGRQPLLSSDHATDITINGGGAIDGRGQSWWPDRSAANKRPRLIVFRHSSHILMENVTVQNSPSWQIVPFNSTDLVFRNLKIYAPDRVSHNTDGIDPFSSSHVLIDHVTIDTGDDNVAIKSGQPNSPGGDEPSHDIVIRDSTFLHGHGLSVGSEVAGGVYNVLAERVHFKGTGTGVRIKSNRDRGNELKNLVYRDLTMEDVGTPILISEFYPKIPDVIDTQPVGRLTPRFSDITIENLSATGARQAAVIVGLPESPVSGLKLTNVHIKGDKGAVIKYAHMETKGFTVKAAQGHAYMTGPDVQDVNQEIK</sequence>
<evidence type="ECO:0000256" key="1">
    <source>
        <dbReference type="ARBA" id="ARBA00008834"/>
    </source>
</evidence>
<evidence type="ECO:0000256" key="4">
    <source>
        <dbReference type="RuleBase" id="RU361169"/>
    </source>
</evidence>
<dbReference type="InterPro" id="IPR006626">
    <property type="entry name" value="PbH1"/>
</dbReference>
<dbReference type="Proteomes" id="UP001204621">
    <property type="component" value="Unassembled WGS sequence"/>
</dbReference>
<accession>A0ABT2CYP8</accession>
<evidence type="ECO:0000256" key="3">
    <source>
        <dbReference type="ARBA" id="ARBA00023295"/>
    </source>
</evidence>
<keyword evidence="6" id="KW-0732">Signal</keyword>
<keyword evidence="2 4" id="KW-0378">Hydrolase</keyword>
<evidence type="ECO:0000313" key="8">
    <source>
        <dbReference type="Proteomes" id="UP001204621"/>
    </source>
</evidence>
<organism evidence="7 8">
    <name type="scientific">Massilia terrae</name>
    <dbReference type="NCBI Taxonomy" id="1811224"/>
    <lineage>
        <taxon>Bacteria</taxon>
        <taxon>Pseudomonadati</taxon>
        <taxon>Pseudomonadota</taxon>
        <taxon>Betaproteobacteria</taxon>
        <taxon>Burkholderiales</taxon>
        <taxon>Oxalobacteraceae</taxon>
        <taxon>Telluria group</taxon>
        <taxon>Massilia</taxon>
    </lineage>
</organism>
<dbReference type="PANTHER" id="PTHR31339">
    <property type="entry name" value="PECTIN LYASE-RELATED"/>
    <property type="match status" value="1"/>
</dbReference>
<evidence type="ECO:0000256" key="6">
    <source>
        <dbReference type="SAM" id="SignalP"/>
    </source>
</evidence>
<keyword evidence="8" id="KW-1185">Reference proteome</keyword>
<feature type="signal peptide" evidence="6">
    <location>
        <begin position="1"/>
        <end position="23"/>
    </location>
</feature>
<feature type="region of interest" description="Disordered" evidence="5">
    <location>
        <begin position="222"/>
        <end position="241"/>
    </location>
</feature>
<comment type="caution">
    <text evidence="7">The sequence shown here is derived from an EMBL/GenBank/DDBJ whole genome shotgun (WGS) entry which is preliminary data.</text>
</comment>
<evidence type="ECO:0000256" key="5">
    <source>
        <dbReference type="SAM" id="MobiDB-lite"/>
    </source>
</evidence>
<evidence type="ECO:0000313" key="7">
    <source>
        <dbReference type="EMBL" id="MCS0659092.1"/>
    </source>
</evidence>
<reference evidence="7 8" key="1">
    <citation type="submission" date="2022-08" db="EMBL/GenBank/DDBJ databases">
        <title>Reclassification of Massilia species as members of the genera Telluria, Duganella, Pseudoduganella, Mokoshia gen. nov. and Zemynaea gen. nov. using orthogonal and non-orthogonal genome-based approaches.</title>
        <authorList>
            <person name="Bowman J.P."/>
        </authorList>
    </citation>
    <scope>NUCLEOTIDE SEQUENCE [LARGE SCALE GENOMIC DNA]</scope>
    <source>
        <strain evidence="7 8">JCM 31606</strain>
    </source>
</reference>